<protein>
    <submittedName>
        <fullName evidence="1">Squalene cyclase</fullName>
    </submittedName>
</protein>
<dbReference type="RefSeq" id="WP_137451519.1">
    <property type="nucleotide sequence ID" value="NZ_SZZH01000006.1"/>
</dbReference>
<dbReference type="EMBL" id="SZZH01000006">
    <property type="protein sequence ID" value="TKV57133.1"/>
    <property type="molecule type" value="Genomic_DNA"/>
</dbReference>
<accession>A0A4U6QAX5</accession>
<dbReference type="InterPro" id="IPR008930">
    <property type="entry name" value="Terpenoid_cyclase/PrenylTrfase"/>
</dbReference>
<dbReference type="SUPFAM" id="SSF48239">
    <property type="entry name" value="Terpenoid cyclases/Protein prenyltransferases"/>
    <property type="match status" value="1"/>
</dbReference>
<evidence type="ECO:0000313" key="2">
    <source>
        <dbReference type="Proteomes" id="UP000306985"/>
    </source>
</evidence>
<reference evidence="1 2" key="1">
    <citation type="submission" date="2019-05" db="EMBL/GenBank/DDBJ databases">
        <title>Nakamurella sp. N5BH11, whole genome shotgun sequence.</title>
        <authorList>
            <person name="Tuo L."/>
        </authorList>
    </citation>
    <scope>NUCLEOTIDE SEQUENCE [LARGE SCALE GENOMIC DNA]</scope>
    <source>
        <strain evidence="1 2">N5BH11</strain>
    </source>
</reference>
<name>A0A4U6QAX5_9ACTN</name>
<organism evidence="1 2">
    <name type="scientific">Nakamurella flava</name>
    <dbReference type="NCBI Taxonomy" id="2576308"/>
    <lineage>
        <taxon>Bacteria</taxon>
        <taxon>Bacillati</taxon>
        <taxon>Actinomycetota</taxon>
        <taxon>Actinomycetes</taxon>
        <taxon>Nakamurellales</taxon>
        <taxon>Nakamurellaceae</taxon>
        <taxon>Nakamurella</taxon>
    </lineage>
</organism>
<comment type="caution">
    <text evidence="1">The sequence shown here is derived from an EMBL/GenBank/DDBJ whole genome shotgun (WGS) entry which is preliminary data.</text>
</comment>
<gene>
    <name evidence="1" type="ORF">FDO65_18270</name>
</gene>
<proteinExistence type="predicted"/>
<dbReference type="OrthoDB" id="370326at2"/>
<keyword evidence="2" id="KW-1185">Reference proteome</keyword>
<dbReference type="AlphaFoldDB" id="A0A4U6QAX5"/>
<evidence type="ECO:0000313" key="1">
    <source>
        <dbReference type="EMBL" id="TKV57133.1"/>
    </source>
</evidence>
<sequence length="331" mass="37276">MNPDVLGWLLESDPALRWQVERDLADAPAKVWRATRDRVPQEGFGAALLARQDPDGQWAGGAFFPAADHPARDPEAQKEHAGGGIGQPWIATTWSLTSLREWGVPASALRPGTGDLIAANSRWEYDDLPYWDGEVDVCINAMTLLNGVWLGRDMSGLGAWFPAHQMADGGWNCDWVEGSVRGSFHSTLNAIRGLLGYEQLLGPRPELRESRRRGEEYLLERHLTRRLTTGQTVADWVDHYASPFRSYYSVLRALDHFRAAALFGDPAPDPRMAEAVELVRAARSDDGRWIRRMTYPGQIWFDVDDFVGQPSRWLTFHALRVLRWWDGASVV</sequence>
<dbReference type="Proteomes" id="UP000306985">
    <property type="component" value="Unassembled WGS sequence"/>
</dbReference>